<protein>
    <submittedName>
        <fullName evidence="1">Uncharacterized protein</fullName>
    </submittedName>
</protein>
<proteinExistence type="predicted"/>
<dbReference type="EMBL" id="CM056777">
    <property type="protein sequence ID" value="KAJ8738043.1"/>
    <property type="molecule type" value="Genomic_DNA"/>
</dbReference>
<dbReference type="Proteomes" id="UP001231649">
    <property type="component" value="Chromosome 1"/>
</dbReference>
<evidence type="ECO:0000313" key="2">
    <source>
        <dbReference type="Proteomes" id="UP001231649"/>
    </source>
</evidence>
<accession>A0ACC2RD06</accession>
<reference evidence="1" key="1">
    <citation type="submission" date="2023-03" db="EMBL/GenBank/DDBJ databases">
        <title>Chromosome-level genomes of two armyworms, Mythimna separata and Mythimna loreyi, provide insights into the biosynthesis and reception of sex pheromones.</title>
        <authorList>
            <person name="Zhao H."/>
        </authorList>
    </citation>
    <scope>NUCLEOTIDE SEQUENCE</scope>
    <source>
        <strain evidence="1">BeijingLab</strain>
    </source>
</reference>
<comment type="caution">
    <text evidence="1">The sequence shown here is derived from an EMBL/GenBank/DDBJ whole genome shotgun (WGS) entry which is preliminary data.</text>
</comment>
<evidence type="ECO:0000313" key="1">
    <source>
        <dbReference type="EMBL" id="KAJ8738043.1"/>
    </source>
</evidence>
<keyword evidence="2" id="KW-1185">Reference proteome</keyword>
<name>A0ACC2RD06_9NEOP</name>
<organism evidence="1 2">
    <name type="scientific">Mythimna loreyi</name>
    <dbReference type="NCBI Taxonomy" id="667449"/>
    <lineage>
        <taxon>Eukaryota</taxon>
        <taxon>Metazoa</taxon>
        <taxon>Ecdysozoa</taxon>
        <taxon>Arthropoda</taxon>
        <taxon>Hexapoda</taxon>
        <taxon>Insecta</taxon>
        <taxon>Pterygota</taxon>
        <taxon>Neoptera</taxon>
        <taxon>Endopterygota</taxon>
        <taxon>Lepidoptera</taxon>
        <taxon>Glossata</taxon>
        <taxon>Ditrysia</taxon>
        <taxon>Noctuoidea</taxon>
        <taxon>Noctuidae</taxon>
        <taxon>Noctuinae</taxon>
        <taxon>Hadenini</taxon>
        <taxon>Mythimna</taxon>
    </lineage>
</organism>
<sequence length="115" mass="12487">MRSASSFTSISASQKEASACHSSSLRTPSPITPTRARRCSSQAGHTSTVCSTVPSGRLFHTNPVQEPPELAMSGEYLRHAEGEDAVRSIQPHLIEGTYRRDHGVPNYKLGTLYSD</sequence>
<gene>
    <name evidence="1" type="ORF">PYW08_000638</name>
</gene>